<evidence type="ECO:0000313" key="5">
    <source>
        <dbReference type="Proteomes" id="UP000436911"/>
    </source>
</evidence>
<comment type="caution">
    <text evidence="4">The sequence shown here is derived from an EMBL/GenBank/DDBJ whole genome shotgun (WGS) entry which is preliminary data.</text>
</comment>
<dbReference type="Gene3D" id="1.10.10.60">
    <property type="entry name" value="Homeodomain-like"/>
    <property type="match status" value="1"/>
</dbReference>
<dbReference type="Pfam" id="PF01965">
    <property type="entry name" value="DJ-1_PfpI"/>
    <property type="match status" value="1"/>
</dbReference>
<keyword evidence="2" id="KW-0804">Transcription</keyword>
<dbReference type="InterPro" id="IPR052158">
    <property type="entry name" value="INH-QAR"/>
</dbReference>
<dbReference type="RefSeq" id="WP_060716430.1">
    <property type="nucleotide sequence ID" value="NZ_CP055265.1"/>
</dbReference>
<keyword evidence="1" id="KW-0805">Transcription regulation</keyword>
<dbReference type="PANTHER" id="PTHR43130:SF3">
    <property type="entry name" value="HTH-TYPE TRANSCRIPTIONAL REGULATOR RV1931C"/>
    <property type="match status" value="1"/>
</dbReference>
<dbReference type="PANTHER" id="PTHR43130">
    <property type="entry name" value="ARAC-FAMILY TRANSCRIPTIONAL REGULATOR"/>
    <property type="match status" value="1"/>
</dbReference>
<dbReference type="Proteomes" id="UP000436911">
    <property type="component" value="Unassembled WGS sequence"/>
</dbReference>
<dbReference type="SUPFAM" id="SSF52317">
    <property type="entry name" value="Class I glutamine amidotransferase-like"/>
    <property type="match status" value="1"/>
</dbReference>
<dbReference type="InterPro" id="IPR009057">
    <property type="entry name" value="Homeodomain-like_sf"/>
</dbReference>
<reference evidence="4 5" key="1">
    <citation type="submission" date="2018-08" db="EMBL/GenBank/DDBJ databases">
        <title>Genome sequencing of Agrobacterium vitis strain ICMP 10754.</title>
        <authorList>
            <person name="Visnovsky S.B."/>
            <person name="Pitman A.R."/>
        </authorList>
    </citation>
    <scope>NUCLEOTIDE SEQUENCE [LARGE SCALE GENOMIC DNA]</scope>
    <source>
        <strain evidence="4 5">ICMP 10754</strain>
    </source>
</reference>
<evidence type="ECO:0000313" key="4">
    <source>
        <dbReference type="EMBL" id="KAA3520748.1"/>
    </source>
</evidence>
<gene>
    <name evidence="4" type="ORF">DXT89_25110</name>
</gene>
<sequence>MRIIDILGFENAQLLDITGPFQVFATANDELRLLGKPPAYQLRLVAKTGQVITNSGLALASQELPKADQAIDTLMIAGGRGVNAACCDEDILAWIRTRAAHARRVCSVCSGAFLLAEVGLLDGRKAVTHWNRCAEFSERFPQVKLDPDPIFLQDGHIWTSAGVTAGIDLALALVEADLGRSLALAVARELVVFLKRPGGQSQFSTMLALQQESDRFDALHSWILDNLRRDLSVETLASHVHMSTRSFCRHYLKFTGRTPARAVEEIRVEAARRLLEQGVSVAQTRLRCGFGADETMRRSFLRILSTTPQAYRERF</sequence>
<dbReference type="InterPro" id="IPR002818">
    <property type="entry name" value="DJ-1/PfpI"/>
</dbReference>
<dbReference type="Pfam" id="PF12833">
    <property type="entry name" value="HTH_18"/>
    <property type="match status" value="1"/>
</dbReference>
<dbReference type="OrthoDB" id="9793422at2"/>
<dbReference type="AlphaFoldDB" id="A0A368NXP7"/>
<dbReference type="InterPro" id="IPR018060">
    <property type="entry name" value="HTH_AraC"/>
</dbReference>
<feature type="domain" description="HTH araC/xylS-type" evidence="3">
    <location>
        <begin position="217"/>
        <end position="314"/>
    </location>
</feature>
<name>A0A368NXP7_AGRVI</name>
<dbReference type="GeneID" id="60681642"/>
<evidence type="ECO:0000256" key="1">
    <source>
        <dbReference type="ARBA" id="ARBA00023015"/>
    </source>
</evidence>
<dbReference type="PROSITE" id="PS01124">
    <property type="entry name" value="HTH_ARAC_FAMILY_2"/>
    <property type="match status" value="1"/>
</dbReference>
<dbReference type="InterPro" id="IPR029062">
    <property type="entry name" value="Class_I_gatase-like"/>
</dbReference>
<dbReference type="Gene3D" id="3.40.50.880">
    <property type="match status" value="1"/>
</dbReference>
<dbReference type="GO" id="GO:0003700">
    <property type="term" value="F:DNA-binding transcription factor activity"/>
    <property type="evidence" value="ECO:0007669"/>
    <property type="project" value="InterPro"/>
</dbReference>
<dbReference type="CDD" id="cd03137">
    <property type="entry name" value="GATase1_AraC_1"/>
    <property type="match status" value="1"/>
</dbReference>
<dbReference type="GO" id="GO:0043565">
    <property type="term" value="F:sequence-specific DNA binding"/>
    <property type="evidence" value="ECO:0007669"/>
    <property type="project" value="InterPro"/>
</dbReference>
<dbReference type="EMBL" id="QUSG01000026">
    <property type="protein sequence ID" value="KAA3520748.1"/>
    <property type="molecule type" value="Genomic_DNA"/>
</dbReference>
<evidence type="ECO:0000256" key="2">
    <source>
        <dbReference type="ARBA" id="ARBA00023163"/>
    </source>
</evidence>
<evidence type="ECO:0000259" key="3">
    <source>
        <dbReference type="PROSITE" id="PS01124"/>
    </source>
</evidence>
<organism evidence="4 5">
    <name type="scientific">Agrobacterium vitis</name>
    <name type="common">Rhizobium vitis</name>
    <dbReference type="NCBI Taxonomy" id="373"/>
    <lineage>
        <taxon>Bacteria</taxon>
        <taxon>Pseudomonadati</taxon>
        <taxon>Pseudomonadota</taxon>
        <taxon>Alphaproteobacteria</taxon>
        <taxon>Hyphomicrobiales</taxon>
        <taxon>Rhizobiaceae</taxon>
        <taxon>Rhizobium/Agrobacterium group</taxon>
        <taxon>Agrobacterium</taxon>
    </lineage>
</organism>
<dbReference type="SMART" id="SM00342">
    <property type="entry name" value="HTH_ARAC"/>
    <property type="match status" value="1"/>
</dbReference>
<accession>A0A368NXP7</accession>
<proteinExistence type="predicted"/>
<dbReference type="SUPFAM" id="SSF46689">
    <property type="entry name" value="Homeodomain-like"/>
    <property type="match status" value="2"/>
</dbReference>
<protein>
    <submittedName>
        <fullName evidence="4">Helix-turn-helix domain-containing protein</fullName>
    </submittedName>
</protein>